<reference evidence="3" key="1">
    <citation type="submission" date="2015-07" db="EMBL/GenBank/DDBJ databases">
        <title>Genome sequencing of Sunxiuqinia dokdonensis strain SK.</title>
        <authorList>
            <person name="Ahn S."/>
            <person name="Kim B.-C."/>
        </authorList>
    </citation>
    <scope>NUCLEOTIDE SEQUENCE [LARGE SCALE GENOMIC DNA]</scope>
    <source>
        <strain evidence="3">SK</strain>
    </source>
</reference>
<name>A0A0L8VDY0_9BACT</name>
<keyword evidence="1" id="KW-1133">Transmembrane helix</keyword>
<accession>A0A0L8VDY0</accession>
<dbReference type="AlphaFoldDB" id="A0A0L8VDY0"/>
<organism evidence="2 3">
    <name type="scientific">Sunxiuqinia dokdonensis</name>
    <dbReference type="NCBI Taxonomy" id="1409788"/>
    <lineage>
        <taxon>Bacteria</taxon>
        <taxon>Pseudomonadati</taxon>
        <taxon>Bacteroidota</taxon>
        <taxon>Bacteroidia</taxon>
        <taxon>Marinilabiliales</taxon>
        <taxon>Prolixibacteraceae</taxon>
        <taxon>Sunxiuqinia</taxon>
    </lineage>
</organism>
<dbReference type="Proteomes" id="UP000036958">
    <property type="component" value="Unassembled WGS sequence"/>
</dbReference>
<evidence type="ECO:0000256" key="1">
    <source>
        <dbReference type="SAM" id="Phobius"/>
    </source>
</evidence>
<dbReference type="STRING" id="1409788.NC99_07890"/>
<keyword evidence="1" id="KW-0472">Membrane</keyword>
<feature type="transmembrane region" description="Helical" evidence="1">
    <location>
        <begin position="6"/>
        <end position="25"/>
    </location>
</feature>
<sequence length="54" mass="6208">MCNTPALILIIFPSYTNLIELRLIVFSQKLKRTETFSNFAMLCRKTVDGNKKAD</sequence>
<keyword evidence="3" id="KW-1185">Reference proteome</keyword>
<evidence type="ECO:0000313" key="2">
    <source>
        <dbReference type="EMBL" id="KOH46397.1"/>
    </source>
</evidence>
<comment type="caution">
    <text evidence="2">The sequence shown here is derived from an EMBL/GenBank/DDBJ whole genome shotgun (WGS) entry which is preliminary data.</text>
</comment>
<proteinExistence type="predicted"/>
<keyword evidence="1" id="KW-0812">Transmembrane</keyword>
<gene>
    <name evidence="2" type="ORF">NC99_07890</name>
</gene>
<evidence type="ECO:0000313" key="3">
    <source>
        <dbReference type="Proteomes" id="UP000036958"/>
    </source>
</evidence>
<protein>
    <submittedName>
        <fullName evidence="2">Uncharacterized protein</fullName>
    </submittedName>
</protein>
<dbReference type="EMBL" id="LGIA01000029">
    <property type="protein sequence ID" value="KOH46397.1"/>
    <property type="molecule type" value="Genomic_DNA"/>
</dbReference>